<dbReference type="Pfam" id="PF23262">
    <property type="entry name" value="NFD4_C"/>
    <property type="match status" value="1"/>
</dbReference>
<feature type="transmembrane region" description="Helical" evidence="6">
    <location>
        <begin position="492"/>
        <end position="513"/>
    </location>
</feature>
<feature type="transmembrane region" description="Helical" evidence="6">
    <location>
        <begin position="364"/>
        <end position="385"/>
    </location>
</feature>
<reference evidence="10" key="2">
    <citation type="submission" date="2025-08" db="UniProtKB">
        <authorList>
            <consortium name="RefSeq"/>
        </authorList>
    </citation>
    <scope>IDENTIFICATION</scope>
    <source>
        <tissue evidence="10">Leaf</tissue>
    </source>
</reference>
<evidence type="ECO:0000313" key="10">
    <source>
        <dbReference type="RefSeq" id="XP_021863768.1"/>
    </source>
</evidence>
<feature type="domain" description="NFD4 C-terminal" evidence="8">
    <location>
        <begin position="357"/>
        <end position="520"/>
    </location>
</feature>
<feature type="transmembrane region" description="Helical" evidence="6">
    <location>
        <begin position="147"/>
        <end position="168"/>
    </location>
</feature>
<protein>
    <submittedName>
        <fullName evidence="10">Protein NUCLEAR FUSION DEFECTIVE 4</fullName>
    </submittedName>
</protein>
<dbReference type="InterPro" id="IPR010658">
    <property type="entry name" value="Nodulin-like"/>
</dbReference>
<feature type="transmembrane region" description="Helical" evidence="6">
    <location>
        <begin position="548"/>
        <end position="572"/>
    </location>
</feature>
<keyword evidence="3 6" id="KW-1133">Transmembrane helix</keyword>
<feature type="transmembrane region" description="Helical" evidence="6">
    <location>
        <begin position="108"/>
        <end position="127"/>
    </location>
</feature>
<dbReference type="RefSeq" id="XP_021863768.1">
    <property type="nucleotide sequence ID" value="XM_022008076.2"/>
</dbReference>
<sequence length="588" mass="64271">MGEFGERLKAFINNRWVVFVAAIWIQACAGIGYMFGSISPAIKSNLNYNQRQVARLGIAKDLGDSVGFLTGYVCEVLPLWAALLIGAIQNLVGYGWVWLIITGRATPLPLWAMCFLIFLGTNGETYFNTAALVSCVQNFPKNRGPIVGILKGFAGLSGAILTQIYALLHSPDQASLVFMIAVGPTMVVISLMFIIRPVKGHRQIRSSDGRSFSYVYSACLVLAAYLMGVMLVQDLIDVRHSVIIIFTSILFIILLSPIVIPVTMAVTEEPRSSIEEALLSEPQKEESGKAAESDTEVVFSEVEDEKPKEVDLLPRSERKKRIAQLQARVAQAAAEGAVRVKRRRGPHRGEDFTLTQALVKADFWLLWFPFVLASGSGLTVIDNLGQMSQSLGYDNTHIFVSMISIWNFLGRVGGGYLSEIVVRDYAYPRPVAMAVAQLILAIGHFFIGMGWPGAMYIGTLLIGLGYGAHWSVGPATASELFGLKSFGALYNFLTLANPGGSLVFSGLIASSIYDREAEKQEQHRHPHVGSFLNNMLTLDEPPKCEGAVCFFLTSMIMSGLCVVAIVLTLTLVHRTKPVYAGLYGKPRT</sequence>
<evidence type="ECO:0000259" key="7">
    <source>
        <dbReference type="Pfam" id="PF06813"/>
    </source>
</evidence>
<dbReference type="GeneID" id="110802637"/>
<dbReference type="InterPro" id="IPR036259">
    <property type="entry name" value="MFS_trans_sf"/>
</dbReference>
<feature type="transmembrane region" description="Helical" evidence="6">
    <location>
        <begin position="430"/>
        <end position="447"/>
    </location>
</feature>
<comment type="subcellular location">
    <subcellularLocation>
        <location evidence="1">Membrane</location>
        <topology evidence="1">Multi-pass membrane protein</topology>
    </subcellularLocation>
</comment>
<keyword evidence="4 6" id="KW-0472">Membrane</keyword>
<evidence type="ECO:0000256" key="1">
    <source>
        <dbReference type="ARBA" id="ARBA00004141"/>
    </source>
</evidence>
<dbReference type="InterPro" id="IPR056555">
    <property type="entry name" value="NFD4_C"/>
</dbReference>
<proteinExistence type="predicted"/>
<feature type="transmembrane region" description="Helical" evidence="6">
    <location>
        <begin position="16"/>
        <end position="36"/>
    </location>
</feature>
<feature type="region of interest" description="Disordered" evidence="5">
    <location>
        <begin position="279"/>
        <end position="298"/>
    </location>
</feature>
<evidence type="ECO:0000259" key="8">
    <source>
        <dbReference type="Pfam" id="PF23262"/>
    </source>
</evidence>
<reference evidence="9" key="1">
    <citation type="journal article" date="2021" name="Nat. Commun.">
        <title>Genomic analyses provide insights into spinach domestication and the genetic basis of agronomic traits.</title>
        <authorList>
            <person name="Cai X."/>
            <person name="Sun X."/>
            <person name="Xu C."/>
            <person name="Sun H."/>
            <person name="Wang X."/>
            <person name="Ge C."/>
            <person name="Zhang Z."/>
            <person name="Wang Q."/>
            <person name="Fei Z."/>
            <person name="Jiao C."/>
            <person name="Wang Q."/>
        </authorList>
    </citation>
    <scope>NUCLEOTIDE SEQUENCE [LARGE SCALE GENOMIC DNA]</scope>
    <source>
        <strain evidence="9">cv. Varoflay</strain>
    </source>
</reference>
<feature type="compositionally biased region" description="Basic and acidic residues" evidence="5">
    <location>
        <begin position="282"/>
        <end position="292"/>
    </location>
</feature>
<feature type="transmembrane region" description="Helical" evidence="6">
    <location>
        <begin position="214"/>
        <end position="232"/>
    </location>
</feature>
<feature type="transmembrane region" description="Helical" evidence="6">
    <location>
        <begin position="175"/>
        <end position="194"/>
    </location>
</feature>
<dbReference type="AlphaFoldDB" id="A0A9R0KAK9"/>
<feature type="domain" description="Nodulin-like" evidence="7">
    <location>
        <begin position="15"/>
        <end position="262"/>
    </location>
</feature>
<keyword evidence="9" id="KW-1185">Reference proteome</keyword>
<dbReference type="Proteomes" id="UP000813463">
    <property type="component" value="Chromosome 3"/>
</dbReference>
<feature type="transmembrane region" description="Helical" evidence="6">
    <location>
        <begin position="244"/>
        <end position="266"/>
    </location>
</feature>
<name>A0A9R0KAK9_SPIOL</name>
<keyword evidence="2 6" id="KW-0812">Transmembrane</keyword>
<dbReference type="PROSITE" id="PS51257">
    <property type="entry name" value="PROKAR_LIPOPROTEIN"/>
    <property type="match status" value="1"/>
</dbReference>
<dbReference type="OrthoDB" id="410267at2759"/>
<dbReference type="Pfam" id="PF06813">
    <property type="entry name" value="Nodulin-like"/>
    <property type="match status" value="1"/>
</dbReference>
<dbReference type="Gene3D" id="1.20.1250.20">
    <property type="entry name" value="MFS general substrate transporter like domains"/>
    <property type="match status" value="1"/>
</dbReference>
<feature type="transmembrane region" description="Helical" evidence="6">
    <location>
        <begin position="454"/>
        <end position="472"/>
    </location>
</feature>
<dbReference type="PANTHER" id="PTHR21576:SF73">
    <property type="entry name" value="F1C9.29 PROTEIN-RELATED"/>
    <property type="match status" value="1"/>
</dbReference>
<evidence type="ECO:0000256" key="3">
    <source>
        <dbReference type="ARBA" id="ARBA00022989"/>
    </source>
</evidence>
<accession>A0A9R0KAK9</accession>
<dbReference type="PANTHER" id="PTHR21576">
    <property type="entry name" value="UNCHARACTERIZED NODULIN-LIKE PROTEIN"/>
    <property type="match status" value="1"/>
</dbReference>
<dbReference type="SUPFAM" id="SSF103473">
    <property type="entry name" value="MFS general substrate transporter"/>
    <property type="match status" value="2"/>
</dbReference>
<dbReference type="GO" id="GO:0016020">
    <property type="term" value="C:membrane"/>
    <property type="evidence" value="ECO:0000318"/>
    <property type="project" value="GO_Central"/>
</dbReference>
<evidence type="ECO:0000256" key="5">
    <source>
        <dbReference type="SAM" id="MobiDB-lite"/>
    </source>
</evidence>
<evidence type="ECO:0000256" key="6">
    <source>
        <dbReference type="SAM" id="Phobius"/>
    </source>
</evidence>
<gene>
    <name evidence="10" type="primary">LOC110802637</name>
</gene>
<evidence type="ECO:0000313" key="9">
    <source>
        <dbReference type="Proteomes" id="UP000813463"/>
    </source>
</evidence>
<feature type="transmembrane region" description="Helical" evidence="6">
    <location>
        <begin position="397"/>
        <end position="418"/>
    </location>
</feature>
<dbReference type="KEGG" id="soe:110802637"/>
<dbReference type="CDD" id="cd17354">
    <property type="entry name" value="MFS_Mch1p_like"/>
    <property type="match status" value="1"/>
</dbReference>
<evidence type="ECO:0000256" key="2">
    <source>
        <dbReference type="ARBA" id="ARBA00022692"/>
    </source>
</evidence>
<evidence type="ECO:0000256" key="4">
    <source>
        <dbReference type="ARBA" id="ARBA00023136"/>
    </source>
</evidence>
<organism evidence="9 10">
    <name type="scientific">Spinacia oleracea</name>
    <name type="common">Spinach</name>
    <dbReference type="NCBI Taxonomy" id="3562"/>
    <lineage>
        <taxon>Eukaryota</taxon>
        <taxon>Viridiplantae</taxon>
        <taxon>Streptophyta</taxon>
        <taxon>Embryophyta</taxon>
        <taxon>Tracheophyta</taxon>
        <taxon>Spermatophyta</taxon>
        <taxon>Magnoliopsida</taxon>
        <taxon>eudicotyledons</taxon>
        <taxon>Gunneridae</taxon>
        <taxon>Pentapetalae</taxon>
        <taxon>Caryophyllales</taxon>
        <taxon>Chenopodiaceae</taxon>
        <taxon>Chenopodioideae</taxon>
        <taxon>Anserineae</taxon>
        <taxon>Spinacia</taxon>
    </lineage>
</organism>